<sequence>MTSRIAVAGVVTASTACSVPAFPVPLISGRRLAGGVHFRFSGSGYTAAKTASMLGSRVSLATYVGSDLLGTIATQDLRERGLYGPGVQVCAEQPRSVTLFDSAGTRSGTSDLRDTPRLSYPVPVFDDLLDGCSLAVLSNIGFTRPLIPVVAARGIPFVTDLHKVDTVDSPHNRDWMAAAHVVFSSHEGLPHGPLDWVADMWRTHRTPVVVVGCGADGAVVGVRGDRRVWQVSPVTPRGVRYQSGAGDTLLGSFAHHFAASGDPVASLRGAVISAGWAVGGEPGTDRSPTAAVQEELVAAVGLPAIRRLR</sequence>
<dbReference type="Pfam" id="PF00294">
    <property type="entry name" value="PfkB"/>
    <property type="match status" value="1"/>
</dbReference>
<gene>
    <name evidence="2" type="ORF">Aglo03_32410</name>
</gene>
<dbReference type="InterPro" id="IPR011611">
    <property type="entry name" value="PfkB_dom"/>
</dbReference>
<evidence type="ECO:0000313" key="2">
    <source>
        <dbReference type="EMBL" id="GLW92425.1"/>
    </source>
</evidence>
<dbReference type="Proteomes" id="UP001165042">
    <property type="component" value="Unassembled WGS sequence"/>
</dbReference>
<keyword evidence="3" id="KW-1185">Reference proteome</keyword>
<proteinExistence type="predicted"/>
<reference evidence="2" key="1">
    <citation type="submission" date="2023-02" db="EMBL/GenBank/DDBJ databases">
        <title>Actinokineospora globicatena NBRC 15670.</title>
        <authorList>
            <person name="Ichikawa N."/>
            <person name="Sato H."/>
            <person name="Tonouchi N."/>
        </authorList>
    </citation>
    <scope>NUCLEOTIDE SEQUENCE</scope>
    <source>
        <strain evidence="2">NBRC 15670</strain>
    </source>
</reference>
<feature type="domain" description="Carbohydrate kinase PfkB" evidence="1">
    <location>
        <begin position="204"/>
        <end position="281"/>
    </location>
</feature>
<dbReference type="Gene3D" id="3.40.1190.20">
    <property type="match status" value="1"/>
</dbReference>
<comment type="caution">
    <text evidence="2">The sequence shown here is derived from an EMBL/GenBank/DDBJ whole genome shotgun (WGS) entry which is preliminary data.</text>
</comment>
<protein>
    <recommendedName>
        <fullName evidence="1">Carbohydrate kinase PfkB domain-containing protein</fullName>
    </recommendedName>
</protein>
<dbReference type="PROSITE" id="PS51257">
    <property type="entry name" value="PROKAR_LIPOPROTEIN"/>
    <property type="match status" value="1"/>
</dbReference>
<name>A0A9W6QPI2_9PSEU</name>
<organism evidence="2 3">
    <name type="scientific">Actinokineospora globicatena</name>
    <dbReference type="NCBI Taxonomy" id="103729"/>
    <lineage>
        <taxon>Bacteria</taxon>
        <taxon>Bacillati</taxon>
        <taxon>Actinomycetota</taxon>
        <taxon>Actinomycetes</taxon>
        <taxon>Pseudonocardiales</taxon>
        <taxon>Pseudonocardiaceae</taxon>
        <taxon>Actinokineospora</taxon>
    </lineage>
</organism>
<dbReference type="SUPFAM" id="SSF53613">
    <property type="entry name" value="Ribokinase-like"/>
    <property type="match status" value="1"/>
</dbReference>
<dbReference type="AlphaFoldDB" id="A0A9W6QPI2"/>
<evidence type="ECO:0000313" key="3">
    <source>
        <dbReference type="Proteomes" id="UP001165042"/>
    </source>
</evidence>
<dbReference type="RefSeq" id="WP_285611007.1">
    <property type="nucleotide sequence ID" value="NZ_BSSD01000004.1"/>
</dbReference>
<accession>A0A9W6QPI2</accession>
<evidence type="ECO:0000259" key="1">
    <source>
        <dbReference type="Pfam" id="PF00294"/>
    </source>
</evidence>
<dbReference type="InterPro" id="IPR029056">
    <property type="entry name" value="Ribokinase-like"/>
</dbReference>
<dbReference type="EMBL" id="BSSD01000004">
    <property type="protein sequence ID" value="GLW92425.1"/>
    <property type="molecule type" value="Genomic_DNA"/>
</dbReference>